<evidence type="ECO:0000256" key="1">
    <source>
        <dbReference type="SAM" id="MobiDB-lite"/>
    </source>
</evidence>
<dbReference type="Proteomes" id="UP000779574">
    <property type="component" value="Unassembled WGS sequence"/>
</dbReference>
<dbReference type="AlphaFoldDB" id="A0A9P8G8B0"/>
<reference evidence="3" key="2">
    <citation type="submission" date="2021-08" db="EMBL/GenBank/DDBJ databases">
        <authorList>
            <person name="Gostincar C."/>
            <person name="Sun X."/>
            <person name="Song Z."/>
            <person name="Gunde-Cimerman N."/>
        </authorList>
    </citation>
    <scope>NUCLEOTIDE SEQUENCE</scope>
    <source>
        <strain evidence="3">EXF-8016</strain>
        <strain evidence="2">EXF-9911</strain>
    </source>
</reference>
<feature type="non-terminal residue" evidence="3">
    <location>
        <position position="140"/>
    </location>
</feature>
<dbReference type="EMBL" id="JAHFYH010000162">
    <property type="protein sequence ID" value="KAH0210577.1"/>
    <property type="molecule type" value="Genomic_DNA"/>
</dbReference>
<evidence type="ECO:0000313" key="3">
    <source>
        <dbReference type="EMBL" id="KAH0210577.1"/>
    </source>
</evidence>
<accession>A0A9P8G8B0</accession>
<proteinExistence type="predicted"/>
<gene>
    <name evidence="2" type="ORF">KCU76_g9837</name>
    <name evidence="3" type="ORF">KCV03_g9988</name>
</gene>
<organism evidence="3 4">
    <name type="scientific">Aureobasidium melanogenum</name>
    <name type="common">Aureobasidium pullulans var. melanogenum</name>
    <dbReference type="NCBI Taxonomy" id="46634"/>
    <lineage>
        <taxon>Eukaryota</taxon>
        <taxon>Fungi</taxon>
        <taxon>Dikarya</taxon>
        <taxon>Ascomycota</taxon>
        <taxon>Pezizomycotina</taxon>
        <taxon>Dothideomycetes</taxon>
        <taxon>Dothideomycetidae</taxon>
        <taxon>Dothideales</taxon>
        <taxon>Saccotheciaceae</taxon>
        <taxon>Aureobasidium</taxon>
    </lineage>
</organism>
<dbReference type="Proteomes" id="UP000767238">
    <property type="component" value="Unassembled WGS sequence"/>
</dbReference>
<sequence length="140" mass="15710">MSNPYQLPPPVTAEPKHRFNNHKKNPFKHPEYLVAHWRATHGGQPSDSRDAVIQDGLRPATTASELKSNEETPLHRYRRSGPEEGCQNPPGEDIKPQIEAVRAESFSIRTMFVSQSVEIESLKSQLSQIRTQANNLSIGS</sequence>
<comment type="caution">
    <text evidence="3">The sequence shown here is derived from an EMBL/GenBank/DDBJ whole genome shotgun (WGS) entry which is preliminary data.</text>
</comment>
<evidence type="ECO:0000313" key="2">
    <source>
        <dbReference type="EMBL" id="KAG9688133.1"/>
    </source>
</evidence>
<evidence type="ECO:0000313" key="4">
    <source>
        <dbReference type="Proteomes" id="UP000767238"/>
    </source>
</evidence>
<dbReference type="EMBL" id="JAHFXF010000418">
    <property type="protein sequence ID" value="KAG9688133.1"/>
    <property type="molecule type" value="Genomic_DNA"/>
</dbReference>
<protein>
    <submittedName>
        <fullName evidence="3">Uncharacterized protein</fullName>
    </submittedName>
</protein>
<feature type="compositionally biased region" description="Pro residues" evidence="1">
    <location>
        <begin position="1"/>
        <end position="12"/>
    </location>
</feature>
<feature type="region of interest" description="Disordered" evidence="1">
    <location>
        <begin position="40"/>
        <end position="94"/>
    </location>
</feature>
<name>A0A9P8G8B0_AURME</name>
<feature type="region of interest" description="Disordered" evidence="1">
    <location>
        <begin position="1"/>
        <end position="26"/>
    </location>
</feature>
<reference evidence="3" key="1">
    <citation type="journal article" date="2021" name="J Fungi (Basel)">
        <title>Virulence traits and population genomics of the black yeast Aureobasidium melanogenum.</title>
        <authorList>
            <person name="Cernosa A."/>
            <person name="Sun X."/>
            <person name="Gostincar C."/>
            <person name="Fang C."/>
            <person name="Gunde-Cimerman N."/>
            <person name="Song Z."/>
        </authorList>
    </citation>
    <scope>NUCLEOTIDE SEQUENCE</scope>
    <source>
        <strain evidence="3">EXF-8016</strain>
        <strain evidence="2">EXF-9911</strain>
    </source>
</reference>